<dbReference type="STRING" id="759272.G0S742"/>
<dbReference type="Pfam" id="PF11204">
    <property type="entry name" value="DUF2985"/>
    <property type="match status" value="1"/>
</dbReference>
<evidence type="ECO:0000256" key="2">
    <source>
        <dbReference type="SAM" id="Phobius"/>
    </source>
</evidence>
<feature type="compositionally biased region" description="Polar residues" evidence="1">
    <location>
        <begin position="68"/>
        <end position="84"/>
    </location>
</feature>
<dbReference type="eggNOG" id="ENOG502QQSQ">
    <property type="taxonomic scope" value="Eukaryota"/>
</dbReference>
<dbReference type="PANTHER" id="PTHR35872:SF1">
    <property type="entry name" value="ALPHA-L-RHAMNOSIDASE C"/>
    <property type="match status" value="1"/>
</dbReference>
<feature type="region of interest" description="Disordered" evidence="1">
    <location>
        <begin position="394"/>
        <end position="428"/>
    </location>
</feature>
<feature type="region of interest" description="Disordered" evidence="1">
    <location>
        <begin position="1"/>
        <end position="107"/>
    </location>
</feature>
<dbReference type="KEGG" id="cthr:CTHT_0027360"/>
<accession>G0S742</accession>
<protein>
    <submittedName>
        <fullName evidence="3">Uncharacterized protein</fullName>
    </submittedName>
</protein>
<keyword evidence="2" id="KW-0812">Transmembrane</keyword>
<keyword evidence="2" id="KW-1133">Transmembrane helix</keyword>
<feature type="transmembrane region" description="Helical" evidence="2">
    <location>
        <begin position="347"/>
        <end position="365"/>
    </location>
</feature>
<dbReference type="InterPro" id="IPR021369">
    <property type="entry name" value="DUF2985"/>
</dbReference>
<dbReference type="GeneID" id="18256774"/>
<sequence length="428" mass="48185">MAESAQNDSSPQDHDQSKPNPRSLLRRLSQSFGESRPPEGLMAATSQVASSVFAGHPRVGQQALPSEIEQTATQSAPAEQTDGQTTKDEEKRQLNPEASRVPSSDEGTLINEASHVSNTEPPAIQRSHTAPFPNGYHFPPKYSWKEMMMQGLEHFWKFFTTPMGFFWTIYGLNIVAWGGMLFLLLCNAAPAMCHPTCDDINSPRRKWIEWDSQILTALFCVTAFGLAPWRFRDLYYLLQYRLLGKQEELRKLAGIHNGWFRLPGTQELAVDIGPDNIPDHVPRECIPIPEKSMPSAPLTGVRAPATKGWKLDLVIWCMVWNTFAQCGLCGIMWGMNRHTRPSWATGFLVAIACIIAMVGGLVMFLEGRKVKSIEGVPLTERDLEKLARDKELGIPHYNNLKDKKPKEKKDKAKDKERSNNREREATDN</sequence>
<keyword evidence="2" id="KW-0472">Membrane</keyword>
<proteinExistence type="predicted"/>
<gene>
    <name evidence="3" type="ORF">CTHT_0027360</name>
</gene>
<evidence type="ECO:0000313" key="4">
    <source>
        <dbReference type="Proteomes" id="UP000008066"/>
    </source>
</evidence>
<reference evidence="3 4" key="1">
    <citation type="journal article" date="2011" name="Cell">
        <title>Insight into structure and assembly of the nuclear pore complex by utilizing the genome of a eukaryotic thermophile.</title>
        <authorList>
            <person name="Amlacher S."/>
            <person name="Sarges P."/>
            <person name="Flemming D."/>
            <person name="van Noort V."/>
            <person name="Kunze R."/>
            <person name="Devos D.P."/>
            <person name="Arumugam M."/>
            <person name="Bork P."/>
            <person name="Hurt E."/>
        </authorList>
    </citation>
    <scope>NUCLEOTIDE SEQUENCE [LARGE SCALE GENOMIC DNA]</scope>
    <source>
        <strain evidence="4">DSM 1495 / CBS 144.50 / IMI 039719</strain>
    </source>
</reference>
<evidence type="ECO:0000256" key="1">
    <source>
        <dbReference type="SAM" id="MobiDB-lite"/>
    </source>
</evidence>
<dbReference type="OrthoDB" id="6407410at2759"/>
<feature type="transmembrane region" description="Helical" evidence="2">
    <location>
        <begin position="313"/>
        <end position="335"/>
    </location>
</feature>
<dbReference type="Proteomes" id="UP000008066">
    <property type="component" value="Unassembled WGS sequence"/>
</dbReference>
<evidence type="ECO:0000313" key="3">
    <source>
        <dbReference type="EMBL" id="EGS20897.1"/>
    </source>
</evidence>
<organism evidence="4">
    <name type="scientific">Chaetomium thermophilum (strain DSM 1495 / CBS 144.50 / IMI 039719)</name>
    <name type="common">Thermochaetoides thermophila</name>
    <dbReference type="NCBI Taxonomy" id="759272"/>
    <lineage>
        <taxon>Eukaryota</taxon>
        <taxon>Fungi</taxon>
        <taxon>Dikarya</taxon>
        <taxon>Ascomycota</taxon>
        <taxon>Pezizomycotina</taxon>
        <taxon>Sordariomycetes</taxon>
        <taxon>Sordariomycetidae</taxon>
        <taxon>Sordariales</taxon>
        <taxon>Chaetomiaceae</taxon>
        <taxon>Thermochaetoides</taxon>
    </lineage>
</organism>
<feature type="compositionally biased region" description="Polar residues" evidence="1">
    <location>
        <begin position="1"/>
        <end position="10"/>
    </location>
</feature>
<dbReference type="PANTHER" id="PTHR35872">
    <property type="entry name" value="INTEGRAL MEMBRANE PROTEIN (AFU_ORTHOLOGUE AFUA_5G07110)"/>
    <property type="match status" value="1"/>
</dbReference>
<feature type="transmembrane region" description="Helical" evidence="2">
    <location>
        <begin position="165"/>
        <end position="192"/>
    </location>
</feature>
<feature type="compositionally biased region" description="Basic and acidic residues" evidence="1">
    <location>
        <begin position="85"/>
        <end position="94"/>
    </location>
</feature>
<dbReference type="RefSeq" id="XP_006693193.1">
    <property type="nucleotide sequence ID" value="XM_006693130.1"/>
</dbReference>
<dbReference type="AlphaFoldDB" id="G0S742"/>
<dbReference type="EMBL" id="GL988041">
    <property type="protein sequence ID" value="EGS20897.1"/>
    <property type="molecule type" value="Genomic_DNA"/>
</dbReference>
<dbReference type="OMA" id="SSIACPY"/>
<dbReference type="HOGENOM" id="CLU_031135_2_0_1"/>
<name>G0S742_CHATD</name>
<keyword evidence="4" id="KW-1185">Reference proteome</keyword>